<evidence type="ECO:0000313" key="5">
    <source>
        <dbReference type="EMBL" id="QDL91018.1"/>
    </source>
</evidence>
<evidence type="ECO:0000256" key="1">
    <source>
        <dbReference type="SAM" id="Coils"/>
    </source>
</evidence>
<evidence type="ECO:0000313" key="6">
    <source>
        <dbReference type="Proteomes" id="UP000305888"/>
    </source>
</evidence>
<dbReference type="OrthoDB" id="9811754at2"/>
<gene>
    <name evidence="5" type="ORF">FDP22_03980</name>
</gene>
<sequence length="372" mass="39322">MSKFLRSTATYIASLIGIAGVALILFAFDLPPFSSSVERTDDAYVRGKVTFISPQLAGYISEVPVQDYQQVKQGDLIARIDDRIFQQKVAQAKASLEAQEAALANSEQSRLSAQAQVDSARAQLESAKQDLDTADAAWKRFQALLDKGVVTKSTADDSRTAFVQARSTEHQAEAALEVAQQDLAAIAVNKQSLQAAVDGARATVSLAEIDLQNTRITAPRDGTLGEVSARVGQYVSAGSQIGSLVPDDVWVVAAFKETQLAGMSVGQPVTFTVDALGDAELHGKIERFAPATGSEFSVLKSDNATGNFTKIAQRLPVRIVIDSGQTLARRLVPGMSVVARIDTASTGSAAAAELPSDTITFAQVPGSPHSAD</sequence>
<evidence type="ECO:0000259" key="3">
    <source>
        <dbReference type="Pfam" id="PF25917"/>
    </source>
</evidence>
<dbReference type="InterPro" id="IPR058625">
    <property type="entry name" value="MdtA-like_BSH"/>
</dbReference>
<feature type="coiled-coil region" evidence="1">
    <location>
        <begin position="89"/>
        <end position="137"/>
    </location>
</feature>
<dbReference type="KEGG" id="ppru:FDP22_03980"/>
<evidence type="ECO:0000256" key="2">
    <source>
        <dbReference type="SAM" id="Phobius"/>
    </source>
</evidence>
<keyword evidence="1" id="KW-0175">Coiled coil</keyword>
<dbReference type="Gene3D" id="2.40.50.100">
    <property type="match status" value="1"/>
</dbReference>
<dbReference type="SUPFAM" id="SSF111369">
    <property type="entry name" value="HlyD-like secretion proteins"/>
    <property type="match status" value="2"/>
</dbReference>
<dbReference type="RefSeq" id="WP_138578463.1">
    <property type="nucleotide sequence ID" value="NZ_CP040818.1"/>
</dbReference>
<dbReference type="Pfam" id="PF25917">
    <property type="entry name" value="BSH_RND"/>
    <property type="match status" value="1"/>
</dbReference>
<dbReference type="Gene3D" id="1.10.287.470">
    <property type="entry name" value="Helix hairpin bin"/>
    <property type="match status" value="2"/>
</dbReference>
<reference evidence="5 6" key="1">
    <citation type="submission" date="2019-06" db="EMBL/GenBank/DDBJ databases">
        <title>Genome sequence of Rhodobacteraceae bacterium D4M1.</title>
        <authorList>
            <person name="Cao J."/>
        </authorList>
    </citation>
    <scope>NUCLEOTIDE SEQUENCE [LARGE SCALE GENOMIC DNA]</scope>
    <source>
        <strain evidence="5 6">D4M1</strain>
    </source>
</reference>
<keyword evidence="2" id="KW-0812">Transmembrane</keyword>
<evidence type="ECO:0000259" key="4">
    <source>
        <dbReference type="Pfam" id="PF25954"/>
    </source>
</evidence>
<name>A0A5B8FGL3_9RHOB</name>
<proteinExistence type="predicted"/>
<dbReference type="AlphaFoldDB" id="A0A5B8FGL3"/>
<feature type="transmembrane region" description="Helical" evidence="2">
    <location>
        <begin position="9"/>
        <end position="28"/>
    </location>
</feature>
<dbReference type="GO" id="GO:0015562">
    <property type="term" value="F:efflux transmembrane transporter activity"/>
    <property type="evidence" value="ECO:0007669"/>
    <property type="project" value="InterPro"/>
</dbReference>
<dbReference type="EMBL" id="CP040818">
    <property type="protein sequence ID" value="QDL91018.1"/>
    <property type="molecule type" value="Genomic_DNA"/>
</dbReference>
<accession>A0A5B8FGL3</accession>
<dbReference type="InterPro" id="IPR058792">
    <property type="entry name" value="Beta-barrel_RND_2"/>
</dbReference>
<feature type="domain" description="CusB-like beta-barrel" evidence="4">
    <location>
        <begin position="249"/>
        <end position="291"/>
    </location>
</feature>
<dbReference type="Proteomes" id="UP000305888">
    <property type="component" value="Chromosome"/>
</dbReference>
<protein>
    <submittedName>
        <fullName evidence="5">HlyD family secretion protein</fullName>
    </submittedName>
</protein>
<organism evidence="5 6">
    <name type="scientific">Paroceanicella profunda</name>
    <dbReference type="NCBI Taxonomy" id="2579971"/>
    <lineage>
        <taxon>Bacteria</taxon>
        <taxon>Pseudomonadati</taxon>
        <taxon>Pseudomonadota</taxon>
        <taxon>Alphaproteobacteria</taxon>
        <taxon>Rhodobacterales</taxon>
        <taxon>Paracoccaceae</taxon>
        <taxon>Paroceanicella</taxon>
    </lineage>
</organism>
<keyword evidence="2" id="KW-0472">Membrane</keyword>
<feature type="domain" description="Multidrug resistance protein MdtA-like barrel-sandwich hybrid" evidence="3">
    <location>
        <begin position="52"/>
        <end position="242"/>
    </location>
</feature>
<keyword evidence="6" id="KW-1185">Reference proteome</keyword>
<dbReference type="InterPro" id="IPR050739">
    <property type="entry name" value="MFP"/>
</dbReference>
<keyword evidence="2" id="KW-1133">Transmembrane helix</keyword>
<dbReference type="Gene3D" id="2.40.30.170">
    <property type="match status" value="1"/>
</dbReference>
<dbReference type="PANTHER" id="PTHR30386">
    <property type="entry name" value="MEMBRANE FUSION SUBUNIT OF EMRAB-TOLC MULTIDRUG EFFLUX PUMP"/>
    <property type="match status" value="1"/>
</dbReference>
<dbReference type="PANTHER" id="PTHR30386:SF24">
    <property type="entry name" value="MULTIDRUG RESISTANCE EFFLUX PUMP"/>
    <property type="match status" value="1"/>
</dbReference>
<dbReference type="Pfam" id="PF25954">
    <property type="entry name" value="Beta-barrel_RND_2"/>
    <property type="match status" value="1"/>
</dbReference>